<keyword evidence="1" id="KW-0489">Methyltransferase</keyword>
<evidence type="ECO:0000256" key="1">
    <source>
        <dbReference type="ARBA" id="ARBA00022603"/>
    </source>
</evidence>
<dbReference type="GO" id="GO:0032259">
    <property type="term" value="P:methylation"/>
    <property type="evidence" value="ECO:0007669"/>
    <property type="project" value="UniProtKB-KW"/>
</dbReference>
<name>A0A6J4MMS8_9ACTN</name>
<dbReference type="PANTHER" id="PTHR43861">
    <property type="entry name" value="TRANS-ACONITATE 2-METHYLTRANSFERASE-RELATED"/>
    <property type="match status" value="1"/>
</dbReference>
<gene>
    <name evidence="5" type="ORF">AVDCRST_MAG47-389</name>
</gene>
<proteinExistence type="predicted"/>
<dbReference type="AlphaFoldDB" id="A0A6J4MMS8"/>
<evidence type="ECO:0000313" key="5">
    <source>
        <dbReference type="EMBL" id="CAA9363740.1"/>
    </source>
</evidence>
<evidence type="ECO:0000259" key="4">
    <source>
        <dbReference type="Pfam" id="PF13649"/>
    </source>
</evidence>
<reference evidence="5" key="1">
    <citation type="submission" date="2020-02" db="EMBL/GenBank/DDBJ databases">
        <authorList>
            <person name="Meier V. D."/>
        </authorList>
    </citation>
    <scope>NUCLEOTIDE SEQUENCE</scope>
    <source>
        <strain evidence="5">AVDCRST_MAG47</strain>
    </source>
</reference>
<dbReference type="SUPFAM" id="SSF53335">
    <property type="entry name" value="S-adenosyl-L-methionine-dependent methyltransferases"/>
    <property type="match status" value="1"/>
</dbReference>
<sequence>MHGPHVRSPPEGVAAGQEKPETGAMSQAAGEQVKQAIAGVFDRASDTYDRTGVEFFSIVGRTLVEQADVQPGDRVLELGCGRGAATMPAAERVGAGGHVLALDLAPGMVSRLRDDLEQAGLRQVTCRVGDAEAPDAEPGAWDVVLASLVLFFLPDHEQAMRSYRDLLRPGGRLAFSWFAVDDDRWERVFEELVAELPPSSRSARRPGQDGPFASADAMDAFLRDAGYNPVTEVRPLTVRYPDDATWWSTMWSHGRRSTLERLQDEGLLDSTMARMREHLDGVRTEDGALEWTGGMAYTVAAR</sequence>
<dbReference type="GO" id="GO:0008168">
    <property type="term" value="F:methyltransferase activity"/>
    <property type="evidence" value="ECO:0007669"/>
    <property type="project" value="UniProtKB-KW"/>
</dbReference>
<accession>A0A6J4MMS8</accession>
<feature type="region of interest" description="Disordered" evidence="3">
    <location>
        <begin position="1"/>
        <end position="30"/>
    </location>
</feature>
<dbReference type="Gene3D" id="3.40.50.150">
    <property type="entry name" value="Vaccinia Virus protein VP39"/>
    <property type="match status" value="1"/>
</dbReference>
<organism evidence="5">
    <name type="scientific">uncultured Nocardioidaceae bacterium</name>
    <dbReference type="NCBI Taxonomy" id="253824"/>
    <lineage>
        <taxon>Bacteria</taxon>
        <taxon>Bacillati</taxon>
        <taxon>Actinomycetota</taxon>
        <taxon>Actinomycetes</taxon>
        <taxon>Propionibacteriales</taxon>
        <taxon>Nocardioidaceae</taxon>
        <taxon>environmental samples</taxon>
    </lineage>
</organism>
<dbReference type="CDD" id="cd02440">
    <property type="entry name" value="AdoMet_MTases"/>
    <property type="match status" value="1"/>
</dbReference>
<dbReference type="PANTHER" id="PTHR43861:SF1">
    <property type="entry name" value="TRANS-ACONITATE 2-METHYLTRANSFERASE"/>
    <property type="match status" value="1"/>
</dbReference>
<dbReference type="InterPro" id="IPR041698">
    <property type="entry name" value="Methyltransf_25"/>
</dbReference>
<feature type="domain" description="Methyltransferase" evidence="4">
    <location>
        <begin position="75"/>
        <end position="171"/>
    </location>
</feature>
<keyword evidence="2" id="KW-0808">Transferase</keyword>
<evidence type="ECO:0000256" key="2">
    <source>
        <dbReference type="ARBA" id="ARBA00022679"/>
    </source>
</evidence>
<protein>
    <recommendedName>
        <fullName evidence="4">Methyltransferase domain-containing protein</fullName>
    </recommendedName>
</protein>
<dbReference type="Pfam" id="PF13649">
    <property type="entry name" value="Methyltransf_25"/>
    <property type="match status" value="1"/>
</dbReference>
<evidence type="ECO:0000256" key="3">
    <source>
        <dbReference type="SAM" id="MobiDB-lite"/>
    </source>
</evidence>
<dbReference type="EMBL" id="CADCUK010000026">
    <property type="protein sequence ID" value="CAA9363740.1"/>
    <property type="molecule type" value="Genomic_DNA"/>
</dbReference>
<dbReference type="InterPro" id="IPR029063">
    <property type="entry name" value="SAM-dependent_MTases_sf"/>
</dbReference>